<dbReference type="PANTHER" id="PTHR45835:SF91">
    <property type="entry name" value="RETROTRANSPOSON, TY3-GYPSY SUBCLASS-LIKE PROTEIN"/>
    <property type="match status" value="1"/>
</dbReference>
<proteinExistence type="predicted"/>
<dbReference type="SUPFAM" id="SSF53098">
    <property type="entry name" value="Ribonuclease H-like"/>
    <property type="match status" value="1"/>
</dbReference>
<dbReference type="EMBL" id="CP133615">
    <property type="protein sequence ID" value="WMV25363.1"/>
    <property type="molecule type" value="Genomic_DNA"/>
</dbReference>
<reference evidence="1" key="1">
    <citation type="submission" date="2023-08" db="EMBL/GenBank/DDBJ databases">
        <title>A de novo genome assembly of Solanum verrucosum Schlechtendal, a Mexican diploid species geographically isolated from the other diploid A-genome species in potato relatives.</title>
        <authorList>
            <person name="Hosaka K."/>
        </authorList>
    </citation>
    <scope>NUCLEOTIDE SEQUENCE</scope>
    <source>
        <tissue evidence="1">Young leaves</tissue>
    </source>
</reference>
<dbReference type="PANTHER" id="PTHR45835">
    <property type="entry name" value="YALI0A06105P"/>
    <property type="match status" value="1"/>
</dbReference>
<dbReference type="Gene3D" id="3.30.420.10">
    <property type="entry name" value="Ribonuclease H-like superfamily/Ribonuclease H"/>
    <property type="match status" value="1"/>
</dbReference>
<name>A0AAF0QLK3_SOLVR</name>
<dbReference type="Proteomes" id="UP001234989">
    <property type="component" value="Chromosome 4"/>
</dbReference>
<dbReference type="InterPro" id="IPR036397">
    <property type="entry name" value="RNaseH_sf"/>
</dbReference>
<evidence type="ECO:0000313" key="2">
    <source>
        <dbReference type="Proteomes" id="UP001234989"/>
    </source>
</evidence>
<accession>A0AAF0QLK3</accession>
<protein>
    <submittedName>
        <fullName evidence="1">Uncharacterized protein</fullName>
    </submittedName>
</protein>
<gene>
    <name evidence="1" type="ORF">MTR67_018748</name>
</gene>
<keyword evidence="2" id="KW-1185">Reference proteome</keyword>
<evidence type="ECO:0000313" key="1">
    <source>
        <dbReference type="EMBL" id="WMV25363.1"/>
    </source>
</evidence>
<sequence>MPSYIFKRQSHFMQFRSPSFKIETDGQAEHTVQTLEDMLRVCVIDFKSNWDDHLPLIEFAYNNSYNFSIQMALYEAVYGRRYRSPIGWFEVGEAGFIGPDLVHQTTEKVKII</sequence>
<organism evidence="1 2">
    <name type="scientific">Solanum verrucosum</name>
    <dbReference type="NCBI Taxonomy" id="315347"/>
    <lineage>
        <taxon>Eukaryota</taxon>
        <taxon>Viridiplantae</taxon>
        <taxon>Streptophyta</taxon>
        <taxon>Embryophyta</taxon>
        <taxon>Tracheophyta</taxon>
        <taxon>Spermatophyta</taxon>
        <taxon>Magnoliopsida</taxon>
        <taxon>eudicotyledons</taxon>
        <taxon>Gunneridae</taxon>
        <taxon>Pentapetalae</taxon>
        <taxon>asterids</taxon>
        <taxon>lamiids</taxon>
        <taxon>Solanales</taxon>
        <taxon>Solanaceae</taxon>
        <taxon>Solanoideae</taxon>
        <taxon>Solaneae</taxon>
        <taxon>Solanum</taxon>
    </lineage>
</organism>
<dbReference type="GO" id="GO:0003676">
    <property type="term" value="F:nucleic acid binding"/>
    <property type="evidence" value="ECO:0007669"/>
    <property type="project" value="InterPro"/>
</dbReference>
<dbReference type="AlphaFoldDB" id="A0AAF0QLK3"/>
<dbReference type="InterPro" id="IPR012337">
    <property type="entry name" value="RNaseH-like_sf"/>
</dbReference>